<evidence type="ECO:0000256" key="4">
    <source>
        <dbReference type="ARBA" id="ARBA00022840"/>
    </source>
</evidence>
<dbReference type="Pfam" id="PF14501">
    <property type="entry name" value="HATPase_c_5"/>
    <property type="match status" value="1"/>
</dbReference>
<keyword evidence="6" id="KW-0472">Membrane</keyword>
<keyword evidence="6" id="KW-1133">Transmembrane helix</keyword>
<name>A0ABR8UB35_9BACL</name>
<evidence type="ECO:0000256" key="1">
    <source>
        <dbReference type="ARBA" id="ARBA00022679"/>
    </source>
</evidence>
<sequence>MELVIAYISLFITIFTGLSFGLSLVGIQIQDTIRKMAIGTGIAFVAISGLGFYFPVHQLSGAAFVLLLIYLVLYMKIPFLQSVIAVLLGWTFDLAIIQLVERNLFGLALYSNDLDMDSFVLIMNEVFIIVTNVLITYIILTVKPTLIPNSIFIEKPLDWERRSYWQRQPYWRHLLISILLLLTVDVFLVFTYFVRNDFPISYRLFTTGWSVFILIVILLFLRSSLFHKIEQEQIFMDKQYQTDMHEFFNYIRSQRHDFSLHLTSVFGLIKSGRYDEASDYIDEVVEQVQEVNELLPVAHPAISALLNTQSDKAKKQNIRIRYTILDDLRDMPASIYDVNKILGNLIQNAMEEVEQLPEEKRLITVDIEREKRQLVFRVGNSSMMDEERMAKIFETGYTTKEGHEGIGLAVLERLVGGYEGVIFPEMTGDFFVIHVRLPLSSRRRR</sequence>
<keyword evidence="5" id="KW-0902">Two-component regulatory system</keyword>
<dbReference type="PROSITE" id="PS50109">
    <property type="entry name" value="HIS_KIN"/>
    <property type="match status" value="1"/>
</dbReference>
<organism evidence="8 9">
    <name type="scientific">Sporosarcina quadrami</name>
    <dbReference type="NCBI Taxonomy" id="2762234"/>
    <lineage>
        <taxon>Bacteria</taxon>
        <taxon>Bacillati</taxon>
        <taxon>Bacillota</taxon>
        <taxon>Bacilli</taxon>
        <taxon>Bacillales</taxon>
        <taxon>Caryophanaceae</taxon>
        <taxon>Sporosarcina</taxon>
    </lineage>
</organism>
<feature type="transmembrane region" description="Helical" evidence="6">
    <location>
        <begin position="120"/>
        <end position="140"/>
    </location>
</feature>
<dbReference type="RefSeq" id="WP_191694732.1">
    <property type="nucleotide sequence ID" value="NZ_JACSQN010000008.1"/>
</dbReference>
<evidence type="ECO:0000313" key="8">
    <source>
        <dbReference type="EMBL" id="MBD7985005.1"/>
    </source>
</evidence>
<keyword evidence="9" id="KW-1185">Reference proteome</keyword>
<proteinExistence type="predicted"/>
<feature type="transmembrane region" description="Helical" evidence="6">
    <location>
        <begin position="6"/>
        <end position="29"/>
    </location>
</feature>
<feature type="transmembrane region" description="Helical" evidence="6">
    <location>
        <begin position="59"/>
        <end position="75"/>
    </location>
</feature>
<keyword evidence="1" id="KW-0808">Transferase</keyword>
<dbReference type="PANTHER" id="PTHR40448:SF1">
    <property type="entry name" value="TWO-COMPONENT SENSOR HISTIDINE KINASE"/>
    <property type="match status" value="1"/>
</dbReference>
<keyword evidence="2" id="KW-0547">Nucleotide-binding</keyword>
<feature type="transmembrane region" description="Helical" evidence="6">
    <location>
        <begin position="170"/>
        <end position="194"/>
    </location>
</feature>
<gene>
    <name evidence="8" type="ORF">H9649_10440</name>
</gene>
<accession>A0ABR8UB35</accession>
<keyword evidence="3" id="KW-0418">Kinase</keyword>
<protein>
    <submittedName>
        <fullName evidence="8">GHKL domain-containing protein</fullName>
    </submittedName>
</protein>
<dbReference type="SUPFAM" id="SSF55874">
    <property type="entry name" value="ATPase domain of HSP90 chaperone/DNA topoisomerase II/histidine kinase"/>
    <property type="match status" value="1"/>
</dbReference>
<evidence type="ECO:0000256" key="3">
    <source>
        <dbReference type="ARBA" id="ARBA00022777"/>
    </source>
</evidence>
<evidence type="ECO:0000259" key="7">
    <source>
        <dbReference type="PROSITE" id="PS50109"/>
    </source>
</evidence>
<dbReference type="Pfam" id="PF14689">
    <property type="entry name" value="SPOB_a"/>
    <property type="match status" value="1"/>
</dbReference>
<dbReference type="EMBL" id="JACSQN010000008">
    <property type="protein sequence ID" value="MBD7985005.1"/>
    <property type="molecule type" value="Genomic_DNA"/>
</dbReference>
<reference evidence="8 9" key="1">
    <citation type="submission" date="2020-08" db="EMBL/GenBank/DDBJ databases">
        <title>A Genomic Blueprint of the Chicken Gut Microbiome.</title>
        <authorList>
            <person name="Gilroy R."/>
            <person name="Ravi A."/>
            <person name="Getino M."/>
            <person name="Pursley I."/>
            <person name="Horton D.L."/>
            <person name="Alikhan N.-F."/>
            <person name="Baker D."/>
            <person name="Gharbi K."/>
            <person name="Hall N."/>
            <person name="Watson M."/>
            <person name="Adriaenssens E.M."/>
            <person name="Foster-Nyarko E."/>
            <person name="Jarju S."/>
            <person name="Secka A."/>
            <person name="Antonio M."/>
            <person name="Oren A."/>
            <person name="Chaudhuri R."/>
            <person name="La Ragione R.M."/>
            <person name="Hildebrand F."/>
            <person name="Pallen M.J."/>
        </authorList>
    </citation>
    <scope>NUCLEOTIDE SEQUENCE [LARGE SCALE GENOMIC DNA]</scope>
    <source>
        <strain evidence="8 9">Sa2YVA2</strain>
    </source>
</reference>
<dbReference type="InterPro" id="IPR036890">
    <property type="entry name" value="HATPase_C_sf"/>
</dbReference>
<evidence type="ECO:0000313" key="9">
    <source>
        <dbReference type="Proteomes" id="UP000626786"/>
    </source>
</evidence>
<keyword evidence="4" id="KW-0067">ATP-binding</keyword>
<dbReference type="InterPro" id="IPR003594">
    <property type="entry name" value="HATPase_dom"/>
</dbReference>
<dbReference type="PANTHER" id="PTHR40448">
    <property type="entry name" value="TWO-COMPONENT SENSOR HISTIDINE KINASE"/>
    <property type="match status" value="1"/>
</dbReference>
<dbReference type="SMART" id="SM00387">
    <property type="entry name" value="HATPase_c"/>
    <property type="match status" value="1"/>
</dbReference>
<dbReference type="InterPro" id="IPR032834">
    <property type="entry name" value="NatK-like_C"/>
</dbReference>
<comment type="caution">
    <text evidence="8">The sequence shown here is derived from an EMBL/GenBank/DDBJ whole genome shotgun (WGS) entry which is preliminary data.</text>
</comment>
<feature type="transmembrane region" description="Helical" evidence="6">
    <location>
        <begin position="200"/>
        <end position="221"/>
    </location>
</feature>
<evidence type="ECO:0000256" key="6">
    <source>
        <dbReference type="SAM" id="Phobius"/>
    </source>
</evidence>
<keyword evidence="6" id="KW-0812">Transmembrane</keyword>
<dbReference type="InterPro" id="IPR005467">
    <property type="entry name" value="His_kinase_dom"/>
</dbReference>
<dbReference type="Gene3D" id="1.10.287.130">
    <property type="match status" value="1"/>
</dbReference>
<feature type="transmembrane region" description="Helical" evidence="6">
    <location>
        <begin position="36"/>
        <end position="53"/>
    </location>
</feature>
<evidence type="ECO:0000256" key="2">
    <source>
        <dbReference type="ARBA" id="ARBA00022741"/>
    </source>
</evidence>
<dbReference type="Gene3D" id="3.30.565.10">
    <property type="entry name" value="Histidine kinase-like ATPase, C-terminal domain"/>
    <property type="match status" value="1"/>
</dbReference>
<evidence type="ECO:0000256" key="5">
    <source>
        <dbReference type="ARBA" id="ARBA00023012"/>
    </source>
</evidence>
<dbReference type="Proteomes" id="UP000626786">
    <property type="component" value="Unassembled WGS sequence"/>
</dbReference>
<dbReference type="InterPro" id="IPR039506">
    <property type="entry name" value="SPOB_a"/>
</dbReference>
<feature type="domain" description="Histidine kinase" evidence="7">
    <location>
        <begin position="338"/>
        <end position="441"/>
    </location>
</feature>